<reference evidence="1 2" key="1">
    <citation type="submission" date="2024-02" db="EMBL/GenBank/DDBJ databases">
        <title>Draft genome sequence of Collimonas sp. strain H4R21, an effective mineral-weathering bacterial strain isolated from the beech rhizosphere.</title>
        <authorList>
            <person name="Morin E."/>
            <person name="Uroz S."/>
            <person name="Leveau J.H.J."/>
            <person name="Kumar R."/>
            <person name="Rey M.W."/>
            <person name="Pham J."/>
        </authorList>
    </citation>
    <scope>NUCLEOTIDE SEQUENCE [LARGE SCALE GENOMIC DNA]</scope>
    <source>
        <strain evidence="1 2">H4R21</strain>
    </source>
</reference>
<evidence type="ECO:0000313" key="2">
    <source>
        <dbReference type="Proteomes" id="UP001495910"/>
    </source>
</evidence>
<organism evidence="1 2">
    <name type="scientific">Collimonas rhizosphaerae</name>
    <dbReference type="NCBI Taxonomy" id="3126357"/>
    <lineage>
        <taxon>Bacteria</taxon>
        <taxon>Pseudomonadati</taxon>
        <taxon>Pseudomonadota</taxon>
        <taxon>Betaproteobacteria</taxon>
        <taxon>Burkholderiales</taxon>
        <taxon>Oxalobacteraceae</taxon>
        <taxon>Collimonas</taxon>
    </lineage>
</organism>
<dbReference type="Pfam" id="PF05930">
    <property type="entry name" value="Phage_AlpA"/>
    <property type="match status" value="1"/>
</dbReference>
<protein>
    <submittedName>
        <fullName evidence="1">AlpA family phage regulatory protein</fullName>
    </submittedName>
</protein>
<gene>
    <name evidence="1" type="ORF">V8G57_08850</name>
</gene>
<accession>A0ABU9PU28</accession>
<dbReference type="RefSeq" id="WP_342829037.1">
    <property type="nucleotide sequence ID" value="NZ_JBANDC010000005.1"/>
</dbReference>
<sequence>MFESLPTTGYVRLPVVLKVYPVSKSTWWAGIKSGKYPAGIKLSERVTAWKVEDIRALIQQGV</sequence>
<evidence type="ECO:0000313" key="1">
    <source>
        <dbReference type="EMBL" id="MEM4987491.1"/>
    </source>
</evidence>
<proteinExistence type="predicted"/>
<name>A0ABU9PU28_9BURK</name>
<keyword evidence="2" id="KW-1185">Reference proteome</keyword>
<comment type="caution">
    <text evidence="1">The sequence shown here is derived from an EMBL/GenBank/DDBJ whole genome shotgun (WGS) entry which is preliminary data.</text>
</comment>
<dbReference type="InterPro" id="IPR010260">
    <property type="entry name" value="AlpA"/>
</dbReference>
<dbReference type="Proteomes" id="UP001495910">
    <property type="component" value="Unassembled WGS sequence"/>
</dbReference>
<dbReference type="EMBL" id="JBANDC010000005">
    <property type="protein sequence ID" value="MEM4987491.1"/>
    <property type="molecule type" value="Genomic_DNA"/>
</dbReference>